<feature type="transmembrane region" description="Helical" evidence="1">
    <location>
        <begin position="47"/>
        <end position="64"/>
    </location>
</feature>
<dbReference type="NCBIfam" id="TIGR02327">
    <property type="entry name" value="int_mem_ywzB"/>
    <property type="match status" value="1"/>
</dbReference>
<keyword evidence="1" id="KW-0812">Transmembrane</keyword>
<sequence length="78" mass="8967">MLTSFGAFALTSILTHLVFIALSWWALQALHFDKLLRGNHILQARMLYILLSIALGSLVSNFFLDYLQWSQQLPLVFQ</sequence>
<keyword evidence="1" id="KW-0472">Membrane</keyword>
<dbReference type="Pfam" id="PF06612">
    <property type="entry name" value="DUF1146"/>
    <property type="match status" value="1"/>
</dbReference>
<dbReference type="RefSeq" id="WP_044396266.1">
    <property type="nucleotide sequence ID" value="NZ_JXIQ01000189.1"/>
</dbReference>
<evidence type="ECO:0000256" key="1">
    <source>
        <dbReference type="SAM" id="Phobius"/>
    </source>
</evidence>
<reference evidence="2 3" key="1">
    <citation type="submission" date="2015-01" db="EMBL/GenBank/DDBJ databases">
        <title>Draft genome sequences of the supercritical CO2 tolerant bacteria Bacillus subterraneus MITOT1 and Bacillus cereus MIT0214.</title>
        <authorList>
            <person name="Peet K.C."/>
            <person name="Thompson J.R."/>
        </authorList>
    </citation>
    <scope>NUCLEOTIDE SEQUENCE [LARGE SCALE GENOMIC DNA]</scope>
    <source>
        <strain evidence="2 3">MITOT1</strain>
    </source>
</reference>
<organism evidence="2 3">
    <name type="scientific">Mesobacillus subterraneus</name>
    <dbReference type="NCBI Taxonomy" id="285983"/>
    <lineage>
        <taxon>Bacteria</taxon>
        <taxon>Bacillati</taxon>
        <taxon>Bacillota</taxon>
        <taxon>Bacilli</taxon>
        <taxon>Bacillales</taxon>
        <taxon>Bacillaceae</taxon>
        <taxon>Mesobacillus</taxon>
    </lineage>
</organism>
<dbReference type="PATRIC" id="fig|285983.3.peg.3004"/>
<name>A0A0D6Z4S3_9BACI</name>
<proteinExistence type="predicted"/>
<dbReference type="InterPro" id="IPR009526">
    <property type="entry name" value="DUF1146"/>
</dbReference>
<evidence type="ECO:0000313" key="2">
    <source>
        <dbReference type="EMBL" id="KIY20724.1"/>
    </source>
</evidence>
<dbReference type="Proteomes" id="UP000032512">
    <property type="component" value="Unassembled WGS sequence"/>
</dbReference>
<gene>
    <name evidence="2" type="ORF">UB32_17630</name>
</gene>
<protein>
    <submittedName>
        <fullName evidence="2">Membrane protein</fullName>
    </submittedName>
</protein>
<keyword evidence="1" id="KW-1133">Transmembrane helix</keyword>
<dbReference type="OrthoDB" id="1651016at2"/>
<dbReference type="AlphaFoldDB" id="A0A0D6Z4S3"/>
<accession>A0A0D6Z4S3</accession>
<dbReference type="EMBL" id="JXIQ01000189">
    <property type="protein sequence ID" value="KIY20724.1"/>
    <property type="molecule type" value="Genomic_DNA"/>
</dbReference>
<feature type="transmembrane region" description="Helical" evidence="1">
    <location>
        <begin position="6"/>
        <end position="27"/>
    </location>
</feature>
<keyword evidence="3" id="KW-1185">Reference proteome</keyword>
<comment type="caution">
    <text evidence="2">The sequence shown here is derived from an EMBL/GenBank/DDBJ whole genome shotgun (WGS) entry which is preliminary data.</text>
</comment>
<evidence type="ECO:0000313" key="3">
    <source>
        <dbReference type="Proteomes" id="UP000032512"/>
    </source>
</evidence>